<feature type="chain" id="PRO_5025449768" description="Secreted protein" evidence="1">
    <location>
        <begin position="22"/>
        <end position="86"/>
    </location>
</feature>
<accession>A0A6A5ZLS4</accession>
<sequence length="86" mass="9680">MELTVLLALVRLAVLKGQCDALDLRQPVSFSLLAADRGPLSPEYRCSRLARYKGDIRPSSSRYFSSQTYPAGYLSIKYRSCIHILL</sequence>
<feature type="signal peptide" evidence="1">
    <location>
        <begin position="1"/>
        <end position="21"/>
    </location>
</feature>
<evidence type="ECO:0000313" key="2">
    <source>
        <dbReference type="EMBL" id="KAF2120339.1"/>
    </source>
</evidence>
<keyword evidence="3" id="KW-1185">Reference proteome</keyword>
<organism evidence="2 3">
    <name type="scientific">Lophiotrema nucula</name>
    <dbReference type="NCBI Taxonomy" id="690887"/>
    <lineage>
        <taxon>Eukaryota</taxon>
        <taxon>Fungi</taxon>
        <taxon>Dikarya</taxon>
        <taxon>Ascomycota</taxon>
        <taxon>Pezizomycotina</taxon>
        <taxon>Dothideomycetes</taxon>
        <taxon>Pleosporomycetidae</taxon>
        <taxon>Pleosporales</taxon>
        <taxon>Lophiotremataceae</taxon>
        <taxon>Lophiotrema</taxon>
    </lineage>
</organism>
<dbReference type="AlphaFoldDB" id="A0A6A5ZLS4"/>
<evidence type="ECO:0008006" key="4">
    <source>
        <dbReference type="Google" id="ProtNLM"/>
    </source>
</evidence>
<evidence type="ECO:0000256" key="1">
    <source>
        <dbReference type="SAM" id="SignalP"/>
    </source>
</evidence>
<evidence type="ECO:0000313" key="3">
    <source>
        <dbReference type="Proteomes" id="UP000799770"/>
    </source>
</evidence>
<keyword evidence="1" id="KW-0732">Signal</keyword>
<protein>
    <recommendedName>
        <fullName evidence="4">Secreted protein</fullName>
    </recommendedName>
</protein>
<dbReference type="EMBL" id="ML977314">
    <property type="protein sequence ID" value="KAF2120339.1"/>
    <property type="molecule type" value="Genomic_DNA"/>
</dbReference>
<name>A0A6A5ZLS4_9PLEO</name>
<reference evidence="2" key="1">
    <citation type="journal article" date="2020" name="Stud. Mycol.">
        <title>101 Dothideomycetes genomes: a test case for predicting lifestyles and emergence of pathogens.</title>
        <authorList>
            <person name="Haridas S."/>
            <person name="Albert R."/>
            <person name="Binder M."/>
            <person name="Bloem J."/>
            <person name="Labutti K."/>
            <person name="Salamov A."/>
            <person name="Andreopoulos B."/>
            <person name="Baker S."/>
            <person name="Barry K."/>
            <person name="Bills G."/>
            <person name="Bluhm B."/>
            <person name="Cannon C."/>
            <person name="Castanera R."/>
            <person name="Culley D."/>
            <person name="Daum C."/>
            <person name="Ezra D."/>
            <person name="Gonzalez J."/>
            <person name="Henrissat B."/>
            <person name="Kuo A."/>
            <person name="Liang C."/>
            <person name="Lipzen A."/>
            <person name="Lutzoni F."/>
            <person name="Magnuson J."/>
            <person name="Mondo S."/>
            <person name="Nolan M."/>
            <person name="Ohm R."/>
            <person name="Pangilinan J."/>
            <person name="Park H.-J."/>
            <person name="Ramirez L."/>
            <person name="Alfaro M."/>
            <person name="Sun H."/>
            <person name="Tritt A."/>
            <person name="Yoshinaga Y."/>
            <person name="Zwiers L.-H."/>
            <person name="Turgeon B."/>
            <person name="Goodwin S."/>
            <person name="Spatafora J."/>
            <person name="Crous P."/>
            <person name="Grigoriev I."/>
        </authorList>
    </citation>
    <scope>NUCLEOTIDE SEQUENCE</scope>
    <source>
        <strain evidence="2">CBS 627.86</strain>
    </source>
</reference>
<dbReference type="Proteomes" id="UP000799770">
    <property type="component" value="Unassembled WGS sequence"/>
</dbReference>
<gene>
    <name evidence="2" type="ORF">BDV96DRAFT_567082</name>
</gene>
<proteinExistence type="predicted"/>